<dbReference type="PROSITE" id="PS00028">
    <property type="entry name" value="ZINC_FINGER_C2H2_1"/>
    <property type="match status" value="9"/>
</dbReference>
<feature type="domain" description="C2H2-type" evidence="6">
    <location>
        <begin position="474"/>
        <end position="501"/>
    </location>
</feature>
<dbReference type="SMART" id="SM00355">
    <property type="entry name" value="ZnF_C2H2"/>
    <property type="match status" value="10"/>
</dbReference>
<organism evidence="7">
    <name type="scientific">Timema genevievae</name>
    <name type="common">Walking stick</name>
    <dbReference type="NCBI Taxonomy" id="629358"/>
    <lineage>
        <taxon>Eukaryota</taxon>
        <taxon>Metazoa</taxon>
        <taxon>Ecdysozoa</taxon>
        <taxon>Arthropoda</taxon>
        <taxon>Hexapoda</taxon>
        <taxon>Insecta</taxon>
        <taxon>Pterygota</taxon>
        <taxon>Neoptera</taxon>
        <taxon>Polyneoptera</taxon>
        <taxon>Phasmatodea</taxon>
        <taxon>Timematodea</taxon>
        <taxon>Timematoidea</taxon>
        <taxon>Timematidae</taxon>
        <taxon>Timema</taxon>
    </lineage>
</organism>
<evidence type="ECO:0000256" key="3">
    <source>
        <dbReference type="ARBA" id="ARBA00022771"/>
    </source>
</evidence>
<keyword evidence="4" id="KW-0862">Zinc</keyword>
<feature type="domain" description="C2H2-type" evidence="6">
    <location>
        <begin position="231"/>
        <end position="258"/>
    </location>
</feature>
<keyword evidence="2" id="KW-0677">Repeat</keyword>
<dbReference type="InterPro" id="IPR013087">
    <property type="entry name" value="Znf_C2H2_type"/>
</dbReference>
<evidence type="ECO:0000256" key="5">
    <source>
        <dbReference type="PROSITE-ProRule" id="PRU00042"/>
    </source>
</evidence>
<evidence type="ECO:0000313" key="7">
    <source>
        <dbReference type="EMBL" id="CAD7604036.1"/>
    </source>
</evidence>
<dbReference type="PANTHER" id="PTHR24379">
    <property type="entry name" value="KRAB AND ZINC FINGER DOMAIN-CONTAINING"/>
    <property type="match status" value="1"/>
</dbReference>
<dbReference type="Pfam" id="PF13912">
    <property type="entry name" value="zf-C2H2_6"/>
    <property type="match status" value="2"/>
</dbReference>
<feature type="domain" description="C2H2-type" evidence="6">
    <location>
        <begin position="446"/>
        <end position="473"/>
    </location>
</feature>
<dbReference type="Gene3D" id="3.30.160.60">
    <property type="entry name" value="Classic Zinc Finger"/>
    <property type="match status" value="5"/>
</dbReference>
<dbReference type="SUPFAM" id="SSF57667">
    <property type="entry name" value="beta-beta-alpha zinc fingers"/>
    <property type="match status" value="5"/>
</dbReference>
<protein>
    <recommendedName>
        <fullName evidence="6">C2H2-type domain-containing protein</fullName>
    </recommendedName>
</protein>
<dbReference type="Pfam" id="PF00096">
    <property type="entry name" value="zf-C2H2"/>
    <property type="match status" value="4"/>
</dbReference>
<dbReference type="EMBL" id="OE843821">
    <property type="protein sequence ID" value="CAD7604036.1"/>
    <property type="molecule type" value="Genomic_DNA"/>
</dbReference>
<dbReference type="GO" id="GO:0008270">
    <property type="term" value="F:zinc ion binding"/>
    <property type="evidence" value="ECO:0007669"/>
    <property type="project" value="UniProtKB-KW"/>
</dbReference>
<dbReference type="PROSITE" id="PS50157">
    <property type="entry name" value="ZINC_FINGER_C2H2_2"/>
    <property type="match status" value="7"/>
</dbReference>
<evidence type="ECO:0000256" key="2">
    <source>
        <dbReference type="ARBA" id="ARBA00022737"/>
    </source>
</evidence>
<evidence type="ECO:0000259" key="6">
    <source>
        <dbReference type="PROSITE" id="PS50157"/>
    </source>
</evidence>
<gene>
    <name evidence="7" type="ORF">TGEB3V08_LOCUS8984</name>
</gene>
<reference evidence="7" key="1">
    <citation type="submission" date="2020-11" db="EMBL/GenBank/DDBJ databases">
        <authorList>
            <person name="Tran Van P."/>
        </authorList>
    </citation>
    <scope>NUCLEOTIDE SEQUENCE</scope>
</reference>
<evidence type="ECO:0000256" key="4">
    <source>
        <dbReference type="ARBA" id="ARBA00022833"/>
    </source>
</evidence>
<name>A0A7R9K4K3_TIMGE</name>
<feature type="domain" description="C2H2-type" evidence="6">
    <location>
        <begin position="203"/>
        <end position="230"/>
    </location>
</feature>
<feature type="domain" description="C2H2-type" evidence="6">
    <location>
        <begin position="412"/>
        <end position="435"/>
    </location>
</feature>
<dbReference type="PANTHER" id="PTHR24379:SF121">
    <property type="entry name" value="C2H2-TYPE DOMAIN-CONTAINING PROTEIN"/>
    <property type="match status" value="1"/>
</dbReference>
<keyword evidence="1" id="KW-0479">Metal-binding</keyword>
<sequence>MDGRGERRLEDEGFIGRCNEISVPLSSVDMAGLVELELTWSDVRTLRLSAEKAGEAYLGDAILGGVFDIKKEGKHGAPSDCRLWDGSLGSTEALLCGDKGGLVGCFERKDAGSLACVEFLYLDEGIEFFPDAEEIKCKVGMEIVSCRRAPYRAYRKVLAKIGHEDLGALSTGGVQLNDYSRAKSTINILKSHEKMHFNRQDNFSCDICGKCLASKRSLEAHLHLHFPTNEFNCDFCGKLFSTQYQLMKHKYNHQKRYECKICLKSYVTKYHLAKHKIQHQPGGLPKEHLCEICGYQSDNLGHLKYHISNVHLHKKRYICDICGRGYLNSHKFTSHMATHSEDKRFICEVCDGCFKRRVDVKHHITRVHPKTMGLQKAKLHCPLCEKVYTTKDGFMKHKFTSHMATHSKGKRFICALCDRCFKRRDDVKHHITRVHPKTMGLQKSKLHCSLCEKVYTTKEGLRKHMVRHSGERKFVCDLCGKRFMHRFDLSKHKKSSIHNGK</sequence>
<feature type="domain" description="C2H2-type" evidence="6">
    <location>
        <begin position="257"/>
        <end position="279"/>
    </location>
</feature>
<accession>A0A7R9K4K3</accession>
<keyword evidence="3 5" id="KW-0863">Zinc-finger</keyword>
<evidence type="ECO:0000256" key="1">
    <source>
        <dbReference type="ARBA" id="ARBA00022723"/>
    </source>
</evidence>
<proteinExistence type="predicted"/>
<dbReference type="AlphaFoldDB" id="A0A7R9K4K3"/>
<dbReference type="InterPro" id="IPR036236">
    <property type="entry name" value="Znf_C2H2_sf"/>
</dbReference>
<feature type="domain" description="C2H2-type" evidence="6">
    <location>
        <begin position="317"/>
        <end position="344"/>
    </location>
</feature>